<evidence type="ECO:0000256" key="13">
    <source>
        <dbReference type="ARBA" id="ARBA00023136"/>
    </source>
</evidence>
<dbReference type="Proteomes" id="UP001500238">
    <property type="component" value="Unassembled WGS sequence"/>
</dbReference>
<dbReference type="InterPro" id="IPR033479">
    <property type="entry name" value="dCache_1"/>
</dbReference>
<protein>
    <recommendedName>
        <fullName evidence="3">histidine kinase</fullName>
        <ecNumber evidence="3">2.7.13.3</ecNumber>
    </recommendedName>
</protein>
<dbReference type="Gene3D" id="3.30.450.20">
    <property type="entry name" value="PAS domain"/>
    <property type="match status" value="2"/>
</dbReference>
<keyword evidence="9" id="KW-0418">Kinase</keyword>
<comment type="subcellular location">
    <subcellularLocation>
        <location evidence="2">Cell membrane</location>
        <topology evidence="2">Multi-pass membrane protein</topology>
    </subcellularLocation>
</comment>
<dbReference type="Pfam" id="PF00512">
    <property type="entry name" value="HisKA"/>
    <property type="match status" value="1"/>
</dbReference>
<feature type="transmembrane region" description="Helical" evidence="15">
    <location>
        <begin position="282"/>
        <end position="301"/>
    </location>
</feature>
<name>A0ABN1HQU5_9SPHN</name>
<keyword evidence="13 15" id="KW-0472">Membrane</keyword>
<evidence type="ECO:0000256" key="5">
    <source>
        <dbReference type="ARBA" id="ARBA00022553"/>
    </source>
</evidence>
<evidence type="ECO:0000256" key="12">
    <source>
        <dbReference type="ARBA" id="ARBA00023012"/>
    </source>
</evidence>
<dbReference type="PANTHER" id="PTHR43065:SF46">
    <property type="entry name" value="C4-DICARBOXYLATE TRANSPORT SENSOR PROTEIN DCTB"/>
    <property type="match status" value="1"/>
</dbReference>
<evidence type="ECO:0000256" key="7">
    <source>
        <dbReference type="ARBA" id="ARBA00022692"/>
    </source>
</evidence>
<reference evidence="17 18" key="1">
    <citation type="journal article" date="2019" name="Int. J. Syst. Evol. Microbiol.">
        <title>The Global Catalogue of Microorganisms (GCM) 10K type strain sequencing project: providing services to taxonomists for standard genome sequencing and annotation.</title>
        <authorList>
            <consortium name="The Broad Institute Genomics Platform"/>
            <consortium name="The Broad Institute Genome Sequencing Center for Infectious Disease"/>
            <person name="Wu L."/>
            <person name="Ma J."/>
        </authorList>
    </citation>
    <scope>NUCLEOTIDE SEQUENCE [LARGE SCALE GENOMIC DNA]</scope>
    <source>
        <strain evidence="17 18">JCM 14603</strain>
    </source>
</reference>
<evidence type="ECO:0000313" key="18">
    <source>
        <dbReference type="Proteomes" id="UP001500238"/>
    </source>
</evidence>
<dbReference type="SUPFAM" id="SSF55874">
    <property type="entry name" value="ATPase domain of HSP90 chaperone/DNA topoisomerase II/histidine kinase"/>
    <property type="match status" value="1"/>
</dbReference>
<organism evidence="17 18">
    <name type="scientific">Sphingomonas insulae</name>
    <dbReference type="NCBI Taxonomy" id="424800"/>
    <lineage>
        <taxon>Bacteria</taxon>
        <taxon>Pseudomonadati</taxon>
        <taxon>Pseudomonadota</taxon>
        <taxon>Alphaproteobacteria</taxon>
        <taxon>Sphingomonadales</taxon>
        <taxon>Sphingomonadaceae</taxon>
        <taxon>Sphingomonas</taxon>
    </lineage>
</organism>
<evidence type="ECO:0000313" key="17">
    <source>
        <dbReference type="EMBL" id="GAA0662514.1"/>
    </source>
</evidence>
<dbReference type="PROSITE" id="PS50109">
    <property type="entry name" value="HIS_KIN"/>
    <property type="match status" value="1"/>
</dbReference>
<dbReference type="SMART" id="SM00388">
    <property type="entry name" value="HisKA"/>
    <property type="match status" value="1"/>
</dbReference>
<evidence type="ECO:0000259" key="16">
    <source>
        <dbReference type="PROSITE" id="PS50109"/>
    </source>
</evidence>
<dbReference type="GO" id="GO:0005524">
    <property type="term" value="F:ATP binding"/>
    <property type="evidence" value="ECO:0007669"/>
    <property type="project" value="UniProtKB-KW"/>
</dbReference>
<evidence type="ECO:0000256" key="9">
    <source>
        <dbReference type="ARBA" id="ARBA00022777"/>
    </source>
</evidence>
<dbReference type="PIRSF" id="PIRSF036431">
    <property type="entry name" value="STHK_DctB"/>
    <property type="match status" value="1"/>
</dbReference>
<dbReference type="InterPro" id="IPR003594">
    <property type="entry name" value="HATPase_dom"/>
</dbReference>
<keyword evidence="10 17" id="KW-0067">ATP-binding</keyword>
<dbReference type="Pfam" id="PF02518">
    <property type="entry name" value="HATPase_c"/>
    <property type="match status" value="1"/>
</dbReference>
<dbReference type="CDD" id="cd00082">
    <property type="entry name" value="HisKA"/>
    <property type="match status" value="1"/>
</dbReference>
<evidence type="ECO:0000256" key="14">
    <source>
        <dbReference type="SAM" id="Coils"/>
    </source>
</evidence>
<dbReference type="InterPro" id="IPR036097">
    <property type="entry name" value="HisK_dim/P_sf"/>
</dbReference>
<evidence type="ECO:0000256" key="2">
    <source>
        <dbReference type="ARBA" id="ARBA00004651"/>
    </source>
</evidence>
<dbReference type="SUPFAM" id="SSF103190">
    <property type="entry name" value="Sensory domain-like"/>
    <property type="match status" value="1"/>
</dbReference>
<evidence type="ECO:0000256" key="15">
    <source>
        <dbReference type="SAM" id="Phobius"/>
    </source>
</evidence>
<dbReference type="InterPro" id="IPR029151">
    <property type="entry name" value="Sensor-like_sf"/>
</dbReference>
<evidence type="ECO:0000256" key="8">
    <source>
        <dbReference type="ARBA" id="ARBA00022741"/>
    </source>
</evidence>
<evidence type="ECO:0000256" key="6">
    <source>
        <dbReference type="ARBA" id="ARBA00022679"/>
    </source>
</evidence>
<keyword evidence="7 15" id="KW-0812">Transmembrane</keyword>
<dbReference type="Gene3D" id="6.10.250.3020">
    <property type="match status" value="1"/>
</dbReference>
<dbReference type="EC" id="2.7.13.3" evidence="3"/>
<keyword evidence="6" id="KW-0808">Transferase</keyword>
<feature type="domain" description="Histidine kinase" evidence="16">
    <location>
        <begin position="371"/>
        <end position="581"/>
    </location>
</feature>
<gene>
    <name evidence="17" type="ORF">GCM10009102_09380</name>
</gene>
<dbReference type="InterPro" id="IPR036890">
    <property type="entry name" value="HATPase_C_sf"/>
</dbReference>
<dbReference type="Gene3D" id="1.10.287.130">
    <property type="match status" value="1"/>
</dbReference>
<dbReference type="SMART" id="SM00387">
    <property type="entry name" value="HATPase_c"/>
    <property type="match status" value="1"/>
</dbReference>
<accession>A0ABN1HQU5</accession>
<sequence>MLGLGCLAAAATAVGGRWSDSRADAVADRAAASLARTHLGLLTSELQKFRLLPLVLTEYPDVSAALRNDDPDAAARLNRALELLAARTDAAAIYAIAANGRSVAASNWRFPTTFVGQDYGFRPYFRNAMRHGGAELFALGTVSGRPGLYLARRIDDGSRALGVIVVKVEFDRLESIWARAPGATIVTDQRGVILITSVPQWRFKPTRRLDEHALADVRRTRQYRLTGASSAPVTIDGRNATLATGMDPPSFRVAAIGAPIAEGRLIHFTPLAPALAAARSVALIWAMAALIVAGIIGGLAIRMAERRRFAREARERLEGEVVRRTAELRDANARLIVESQEREEADRRYRSAREELAQANRLGSLGQITAGVAHEINQPLATIRMFAESGTTLIDRNALDAARQNLQSIVGLTERIGTITGELRAFARRRVRVSGRTSLGSVIDGTLLLIGERARGIVDARLTDEQRGWHVAADRIRVEQVLVNLVQNALDAVAAQADPTVVIAVEAAGSDRIRLSVADNGPGIDPALDDSLFTPFATAKADGLGLGLAIARDIVRELGGDLILVPDRARGAEFTLSLGRA</sequence>
<evidence type="ECO:0000256" key="11">
    <source>
        <dbReference type="ARBA" id="ARBA00022989"/>
    </source>
</evidence>
<dbReference type="PANTHER" id="PTHR43065">
    <property type="entry name" value="SENSOR HISTIDINE KINASE"/>
    <property type="match status" value="1"/>
</dbReference>
<dbReference type="InterPro" id="IPR005467">
    <property type="entry name" value="His_kinase_dom"/>
</dbReference>
<dbReference type="InterPro" id="IPR003661">
    <property type="entry name" value="HisK_dim/P_dom"/>
</dbReference>
<comment type="catalytic activity">
    <reaction evidence="1">
        <text>ATP + protein L-histidine = ADP + protein N-phospho-L-histidine.</text>
        <dbReference type="EC" id="2.7.13.3"/>
    </reaction>
</comment>
<keyword evidence="4" id="KW-1003">Cell membrane</keyword>
<keyword evidence="18" id="KW-1185">Reference proteome</keyword>
<comment type="caution">
    <text evidence="17">The sequence shown here is derived from an EMBL/GenBank/DDBJ whole genome shotgun (WGS) entry which is preliminary data.</text>
</comment>
<dbReference type="SUPFAM" id="SSF47384">
    <property type="entry name" value="Homodimeric domain of signal transducing histidine kinase"/>
    <property type="match status" value="1"/>
</dbReference>
<proteinExistence type="predicted"/>
<feature type="coiled-coil region" evidence="14">
    <location>
        <begin position="314"/>
        <end position="362"/>
    </location>
</feature>
<evidence type="ECO:0000256" key="4">
    <source>
        <dbReference type="ARBA" id="ARBA00022475"/>
    </source>
</evidence>
<evidence type="ECO:0000256" key="3">
    <source>
        <dbReference type="ARBA" id="ARBA00012438"/>
    </source>
</evidence>
<keyword evidence="14" id="KW-0175">Coiled coil</keyword>
<keyword evidence="5" id="KW-0597">Phosphoprotein</keyword>
<dbReference type="InterPro" id="IPR004358">
    <property type="entry name" value="Sig_transdc_His_kin-like_C"/>
</dbReference>
<dbReference type="Gene3D" id="3.30.565.10">
    <property type="entry name" value="Histidine kinase-like ATPase, C-terminal domain"/>
    <property type="match status" value="1"/>
</dbReference>
<dbReference type="EMBL" id="BAAAES010000006">
    <property type="protein sequence ID" value="GAA0662514.1"/>
    <property type="molecule type" value="Genomic_DNA"/>
</dbReference>
<keyword evidence="11 15" id="KW-1133">Transmembrane helix</keyword>
<dbReference type="Pfam" id="PF02743">
    <property type="entry name" value="dCache_1"/>
    <property type="match status" value="1"/>
</dbReference>
<dbReference type="PRINTS" id="PR00344">
    <property type="entry name" value="BCTRLSENSOR"/>
</dbReference>
<keyword evidence="8" id="KW-0547">Nucleotide-binding</keyword>
<evidence type="ECO:0000256" key="1">
    <source>
        <dbReference type="ARBA" id="ARBA00000085"/>
    </source>
</evidence>
<keyword evidence="12" id="KW-0902">Two-component regulatory system</keyword>
<evidence type="ECO:0000256" key="10">
    <source>
        <dbReference type="ARBA" id="ARBA00022840"/>
    </source>
</evidence>
<dbReference type="InterPro" id="IPR017055">
    <property type="entry name" value="Sig_transdc_His_kinase_DctB"/>
</dbReference>